<sequence>MFGVPNAKRVCREDLEPSHSSRSQSPLPSETATYAANALRKAYSSLELFTTPDAHPADTTTALDHATEEDQDEEQEFEFRLFSNPKTPDRSTRRDANKKPRDTNHPAIQKLKIRVRSPSPTDVAEEGGFTVPFRGWEYYFSEPELVMRVLSRGTKRHPLLNVKSKDPNKQRIKQQFLEAAVTSGDILAASRPENWPGCHLPWRITHLKLPSSSTVKPLSHQSTITSLTTATIPCKSKKKKPGKKRRIVLRKRAAARIAADEVGKEKRTRRNREKKIKRRQKEREKKAATQTTERENRTDAGESEVTNKKV</sequence>
<evidence type="ECO:0000256" key="1">
    <source>
        <dbReference type="SAM" id="MobiDB-lite"/>
    </source>
</evidence>
<feature type="compositionally biased region" description="Acidic residues" evidence="1">
    <location>
        <begin position="67"/>
        <end position="76"/>
    </location>
</feature>
<dbReference type="AlphaFoldDB" id="A0AAF0DGH4"/>
<gene>
    <name evidence="2" type="ORF">PRK78_003594</name>
</gene>
<evidence type="ECO:0000313" key="2">
    <source>
        <dbReference type="EMBL" id="WEW58127.1"/>
    </source>
</evidence>
<evidence type="ECO:0000313" key="3">
    <source>
        <dbReference type="Proteomes" id="UP001219355"/>
    </source>
</evidence>
<feature type="compositionally biased region" description="Low complexity" evidence="1">
    <location>
        <begin position="20"/>
        <end position="29"/>
    </location>
</feature>
<dbReference type="Proteomes" id="UP001219355">
    <property type="component" value="Chromosome 2"/>
</dbReference>
<organism evidence="2 3">
    <name type="scientific">Emydomyces testavorans</name>
    <dbReference type="NCBI Taxonomy" id="2070801"/>
    <lineage>
        <taxon>Eukaryota</taxon>
        <taxon>Fungi</taxon>
        <taxon>Dikarya</taxon>
        <taxon>Ascomycota</taxon>
        <taxon>Pezizomycotina</taxon>
        <taxon>Eurotiomycetes</taxon>
        <taxon>Eurotiomycetidae</taxon>
        <taxon>Onygenales</taxon>
        <taxon>Nannizziopsiaceae</taxon>
        <taxon>Emydomyces</taxon>
    </lineage>
</organism>
<protein>
    <submittedName>
        <fullName evidence="2">Uncharacterized protein</fullName>
    </submittedName>
</protein>
<dbReference type="EMBL" id="CP120628">
    <property type="protein sequence ID" value="WEW58127.1"/>
    <property type="molecule type" value="Genomic_DNA"/>
</dbReference>
<keyword evidence="3" id="KW-1185">Reference proteome</keyword>
<reference evidence="2" key="1">
    <citation type="submission" date="2023-03" db="EMBL/GenBank/DDBJ databases">
        <title>Emydomyces testavorans Genome Sequence.</title>
        <authorList>
            <person name="Hoyer L."/>
        </authorList>
    </citation>
    <scope>NUCLEOTIDE SEQUENCE</scope>
    <source>
        <strain evidence="2">16-2883</strain>
    </source>
</reference>
<feature type="compositionally biased region" description="Basic and acidic residues" evidence="1">
    <location>
        <begin position="10"/>
        <end position="19"/>
    </location>
</feature>
<feature type="compositionally biased region" description="Basic residues" evidence="1">
    <location>
        <begin position="266"/>
        <end position="280"/>
    </location>
</feature>
<feature type="region of interest" description="Disordered" evidence="1">
    <location>
        <begin position="1"/>
        <end position="32"/>
    </location>
</feature>
<dbReference type="Pfam" id="PF09428">
    <property type="entry name" value="DUF2011"/>
    <property type="match status" value="1"/>
</dbReference>
<feature type="compositionally biased region" description="Basic and acidic residues" evidence="1">
    <location>
        <begin position="87"/>
        <end position="104"/>
    </location>
</feature>
<dbReference type="InterPro" id="IPR018555">
    <property type="entry name" value="C630.06c-like"/>
</dbReference>
<accession>A0AAF0DGH4</accession>
<proteinExistence type="predicted"/>
<feature type="compositionally biased region" description="Low complexity" evidence="1">
    <location>
        <begin position="51"/>
        <end position="64"/>
    </location>
</feature>
<name>A0AAF0DGH4_9EURO</name>
<feature type="region of interest" description="Disordered" evidence="1">
    <location>
        <begin position="257"/>
        <end position="310"/>
    </location>
</feature>
<feature type="compositionally biased region" description="Basic and acidic residues" evidence="1">
    <location>
        <begin position="281"/>
        <end position="310"/>
    </location>
</feature>
<feature type="region of interest" description="Disordered" evidence="1">
    <location>
        <begin position="51"/>
        <end position="110"/>
    </location>
</feature>